<dbReference type="PRINTS" id="PR00455">
    <property type="entry name" value="HTHTETR"/>
</dbReference>
<evidence type="ECO:0000256" key="3">
    <source>
        <dbReference type="ARBA" id="ARBA00023163"/>
    </source>
</evidence>
<dbReference type="PANTHER" id="PTHR30055">
    <property type="entry name" value="HTH-TYPE TRANSCRIPTIONAL REGULATOR RUTR"/>
    <property type="match status" value="1"/>
</dbReference>
<dbReference type="Gene3D" id="1.10.357.10">
    <property type="entry name" value="Tetracycline Repressor, domain 2"/>
    <property type="match status" value="1"/>
</dbReference>
<keyword evidence="1" id="KW-0805">Transcription regulation</keyword>
<dbReference type="GO" id="GO:0000976">
    <property type="term" value="F:transcription cis-regulatory region binding"/>
    <property type="evidence" value="ECO:0007669"/>
    <property type="project" value="TreeGrafter"/>
</dbReference>
<keyword evidence="2 4" id="KW-0238">DNA-binding</keyword>
<evidence type="ECO:0000313" key="7">
    <source>
        <dbReference type="Proteomes" id="UP000547528"/>
    </source>
</evidence>
<evidence type="ECO:0000256" key="4">
    <source>
        <dbReference type="PROSITE-ProRule" id="PRU00335"/>
    </source>
</evidence>
<dbReference type="GO" id="GO:0003700">
    <property type="term" value="F:DNA-binding transcription factor activity"/>
    <property type="evidence" value="ECO:0007669"/>
    <property type="project" value="TreeGrafter"/>
</dbReference>
<evidence type="ECO:0000256" key="1">
    <source>
        <dbReference type="ARBA" id="ARBA00023015"/>
    </source>
</evidence>
<name>A0A7W5TTK0_9MICC</name>
<organism evidence="6 7">
    <name type="scientific">Garicola koreensis</name>
    <dbReference type="NCBI Taxonomy" id="1262554"/>
    <lineage>
        <taxon>Bacteria</taxon>
        <taxon>Bacillati</taxon>
        <taxon>Actinomycetota</taxon>
        <taxon>Actinomycetes</taxon>
        <taxon>Micrococcales</taxon>
        <taxon>Micrococcaceae</taxon>
        <taxon>Garicola</taxon>
    </lineage>
</organism>
<dbReference type="InterPro" id="IPR036271">
    <property type="entry name" value="Tet_transcr_reg_TetR-rel_C_sf"/>
</dbReference>
<dbReference type="SUPFAM" id="SSF46689">
    <property type="entry name" value="Homeodomain-like"/>
    <property type="match status" value="1"/>
</dbReference>
<dbReference type="InterPro" id="IPR009057">
    <property type="entry name" value="Homeodomain-like_sf"/>
</dbReference>
<dbReference type="Gene3D" id="1.10.10.60">
    <property type="entry name" value="Homeodomain-like"/>
    <property type="match status" value="1"/>
</dbReference>
<feature type="DNA-binding region" description="H-T-H motif" evidence="4">
    <location>
        <begin position="25"/>
        <end position="44"/>
    </location>
</feature>
<dbReference type="Pfam" id="PF00440">
    <property type="entry name" value="TetR_N"/>
    <property type="match status" value="1"/>
</dbReference>
<reference evidence="6 7" key="1">
    <citation type="submission" date="2020-08" db="EMBL/GenBank/DDBJ databases">
        <title>Sequencing the genomes of 1000 actinobacteria strains.</title>
        <authorList>
            <person name="Klenk H.-P."/>
        </authorList>
    </citation>
    <scope>NUCLEOTIDE SEQUENCE [LARGE SCALE GENOMIC DNA]</scope>
    <source>
        <strain evidence="6 7">DSM 28238</strain>
    </source>
</reference>
<dbReference type="PROSITE" id="PS50977">
    <property type="entry name" value="HTH_TETR_2"/>
    <property type="match status" value="1"/>
</dbReference>
<evidence type="ECO:0000256" key="2">
    <source>
        <dbReference type="ARBA" id="ARBA00023125"/>
    </source>
</evidence>
<dbReference type="RefSeq" id="WP_183357030.1">
    <property type="nucleotide sequence ID" value="NZ_BAABKR010000004.1"/>
</dbReference>
<evidence type="ECO:0000313" key="6">
    <source>
        <dbReference type="EMBL" id="MBB3666594.1"/>
    </source>
</evidence>
<dbReference type="SUPFAM" id="SSF48498">
    <property type="entry name" value="Tetracyclin repressor-like, C-terminal domain"/>
    <property type="match status" value="1"/>
</dbReference>
<dbReference type="InterPro" id="IPR001647">
    <property type="entry name" value="HTH_TetR"/>
</dbReference>
<dbReference type="PANTHER" id="PTHR30055:SF151">
    <property type="entry name" value="TRANSCRIPTIONAL REGULATORY PROTEIN"/>
    <property type="match status" value="1"/>
</dbReference>
<dbReference type="InterPro" id="IPR050109">
    <property type="entry name" value="HTH-type_TetR-like_transc_reg"/>
</dbReference>
<dbReference type="Proteomes" id="UP000547528">
    <property type="component" value="Unassembled WGS sequence"/>
</dbReference>
<protein>
    <submittedName>
        <fullName evidence="6">AcrR family transcriptional regulator</fullName>
    </submittedName>
</protein>
<keyword evidence="7" id="KW-1185">Reference proteome</keyword>
<feature type="domain" description="HTH tetR-type" evidence="5">
    <location>
        <begin position="2"/>
        <end position="62"/>
    </location>
</feature>
<dbReference type="EMBL" id="JACIBT010000001">
    <property type="protein sequence ID" value="MBB3666594.1"/>
    <property type="molecule type" value="Genomic_DNA"/>
</dbReference>
<gene>
    <name evidence="6" type="ORF">FHX47_000187</name>
</gene>
<keyword evidence="3" id="KW-0804">Transcription</keyword>
<dbReference type="AlphaFoldDB" id="A0A7W5TTK0"/>
<sequence length="169" mass="18737">MALSADRVVEAALHLLQEYGLQDVSMRRIAATLDVKPGALYYHVPNKQQLLHLVAQRALAPLHGSAATPAELMAEFRHLLLQLRDSGDLMLIAYPLEHDLPPVPELEVSLRRQGFTPEDAAERAQLLVRSALGAIALEQNARLFGREDPTGGQLYTKTMQLLLRQDTTI</sequence>
<evidence type="ECO:0000259" key="5">
    <source>
        <dbReference type="PROSITE" id="PS50977"/>
    </source>
</evidence>
<comment type="caution">
    <text evidence="6">The sequence shown here is derived from an EMBL/GenBank/DDBJ whole genome shotgun (WGS) entry which is preliminary data.</text>
</comment>
<accession>A0A7W5TTK0</accession>
<proteinExistence type="predicted"/>